<dbReference type="eggNOG" id="COG4983">
    <property type="taxonomic scope" value="Bacteria"/>
</dbReference>
<dbReference type="KEGG" id="dal:Dalk_4930"/>
<dbReference type="AlphaFoldDB" id="B8FDH3"/>
<evidence type="ECO:0008006" key="3">
    <source>
        <dbReference type="Google" id="ProtNLM"/>
    </source>
</evidence>
<dbReference type="RefSeq" id="WP_015949641.1">
    <property type="nucleotide sequence ID" value="NC_011768.1"/>
</dbReference>
<accession>B8FDH3</accession>
<dbReference type="Pfam" id="PF13148">
    <property type="entry name" value="DUF3987"/>
    <property type="match status" value="1"/>
</dbReference>
<dbReference type="InterPro" id="IPR025048">
    <property type="entry name" value="DUF3987"/>
</dbReference>
<evidence type="ECO:0000313" key="1">
    <source>
        <dbReference type="EMBL" id="ACL06604.1"/>
    </source>
</evidence>
<dbReference type="EMBL" id="CP001322">
    <property type="protein sequence ID" value="ACL06604.1"/>
    <property type="molecule type" value="Genomic_DNA"/>
</dbReference>
<protein>
    <recommendedName>
        <fullName evidence="3">DUF3987 domain-containing protein</fullName>
    </recommendedName>
</protein>
<proteinExistence type="predicted"/>
<reference evidence="1 2" key="1">
    <citation type="journal article" date="2012" name="Environ. Microbiol.">
        <title>The genome sequence of Desulfatibacillum alkenivorans AK-01: a blueprint for anaerobic alkane oxidation.</title>
        <authorList>
            <person name="Callaghan A.V."/>
            <person name="Morris B.E."/>
            <person name="Pereira I.A."/>
            <person name="McInerney M.J."/>
            <person name="Austin R.N."/>
            <person name="Groves J.T."/>
            <person name="Kukor J.J."/>
            <person name="Suflita J.M."/>
            <person name="Young L.Y."/>
            <person name="Zylstra G.J."/>
            <person name="Wawrik B."/>
        </authorList>
    </citation>
    <scope>NUCLEOTIDE SEQUENCE [LARGE SCALE GENOMIC DNA]</scope>
    <source>
        <strain evidence="1 2">AK-01</strain>
    </source>
</reference>
<gene>
    <name evidence="1" type="ordered locus">Dalk_4930</name>
</gene>
<keyword evidence="2" id="KW-1185">Reference proteome</keyword>
<evidence type="ECO:0000313" key="2">
    <source>
        <dbReference type="Proteomes" id="UP000000739"/>
    </source>
</evidence>
<organism evidence="1 2">
    <name type="scientific">Desulfatibacillum aliphaticivorans</name>
    <dbReference type="NCBI Taxonomy" id="218208"/>
    <lineage>
        <taxon>Bacteria</taxon>
        <taxon>Pseudomonadati</taxon>
        <taxon>Thermodesulfobacteriota</taxon>
        <taxon>Desulfobacteria</taxon>
        <taxon>Desulfobacterales</taxon>
        <taxon>Desulfatibacillaceae</taxon>
        <taxon>Desulfatibacillum</taxon>
    </lineage>
</organism>
<sequence>MGQDSSMRNLALLNILWDGGVLDIGRKTSESFSVHGARLTMGIQIQETKLRTFFEKSGDLARGTGFLARFLVAWPESTQGSRLFKEAPEGWPGLEAFNARLSEILNNPAPLDDDGRLKPSLLSLSNGAKSRWMQFHDAIEKQLCEDGRYYDIREVASKIADNAARLAGLFHVFVRGVDGFIEEDTLSAACQIAAWHLDEARRLFGELGLSQSIINACKLETWLIKECLREDVLHIARRKAQQYGPSTLRSKDSLGEALQELERLGRVYMQTRGPLKLIHIHRMGGSFI</sequence>
<name>B8FDH3_DESAL</name>
<dbReference type="HOGENOM" id="CLU_887118_0_0_7"/>
<dbReference type="Proteomes" id="UP000000739">
    <property type="component" value="Chromosome"/>
</dbReference>